<dbReference type="AlphaFoldDB" id="A0A0D2IYA5"/>
<dbReference type="Proteomes" id="UP000032233">
    <property type="component" value="Unassembled WGS sequence"/>
</dbReference>
<dbReference type="PROSITE" id="PS50850">
    <property type="entry name" value="MFS"/>
    <property type="match status" value="1"/>
</dbReference>
<keyword evidence="3 4" id="KW-0472">Membrane</keyword>
<dbReference type="OrthoDB" id="5421104at2"/>
<evidence type="ECO:0000256" key="2">
    <source>
        <dbReference type="ARBA" id="ARBA00022989"/>
    </source>
</evidence>
<comment type="caution">
    <text evidence="6">The sequence shown here is derived from an EMBL/GenBank/DDBJ whole genome shotgun (WGS) entry which is preliminary data.</text>
</comment>
<keyword evidence="1 4" id="KW-0812">Transmembrane</keyword>
<dbReference type="InterPro" id="IPR011701">
    <property type="entry name" value="MFS"/>
</dbReference>
<evidence type="ECO:0000256" key="3">
    <source>
        <dbReference type="ARBA" id="ARBA00023136"/>
    </source>
</evidence>
<dbReference type="GO" id="GO:0022857">
    <property type="term" value="F:transmembrane transporter activity"/>
    <property type="evidence" value="ECO:0007669"/>
    <property type="project" value="InterPro"/>
</dbReference>
<dbReference type="PANTHER" id="PTHR23531">
    <property type="entry name" value="QUINOLENE RESISTANCE PROTEIN NORA"/>
    <property type="match status" value="1"/>
</dbReference>
<keyword evidence="2 4" id="KW-1133">Transmembrane helix</keyword>
<evidence type="ECO:0000313" key="7">
    <source>
        <dbReference type="Proteomes" id="UP000032233"/>
    </source>
</evidence>
<dbReference type="STRING" id="1429043.X474_26925"/>
<feature type="domain" description="Major facilitator superfamily (MFS) profile" evidence="5">
    <location>
        <begin position="10"/>
        <end position="389"/>
    </location>
</feature>
<gene>
    <name evidence="6" type="ORF">X474_26925</name>
</gene>
<feature type="transmembrane region" description="Helical" evidence="4">
    <location>
        <begin position="166"/>
        <end position="184"/>
    </location>
</feature>
<evidence type="ECO:0000256" key="4">
    <source>
        <dbReference type="SAM" id="Phobius"/>
    </source>
</evidence>
<feature type="transmembrane region" description="Helical" evidence="4">
    <location>
        <begin position="247"/>
        <end position="265"/>
    </location>
</feature>
<accession>A0A0D2IYA5</accession>
<dbReference type="EMBL" id="AZAC01000078">
    <property type="protein sequence ID" value="KIX10994.1"/>
    <property type="molecule type" value="Genomic_DNA"/>
</dbReference>
<evidence type="ECO:0000313" key="6">
    <source>
        <dbReference type="EMBL" id="KIX10994.1"/>
    </source>
</evidence>
<keyword evidence="7" id="KW-1185">Reference proteome</keyword>
<dbReference type="InterPro" id="IPR020846">
    <property type="entry name" value="MFS_dom"/>
</dbReference>
<dbReference type="PANTHER" id="PTHR23531:SF1">
    <property type="entry name" value="QUINOLENE RESISTANCE PROTEIN NORA"/>
    <property type="match status" value="1"/>
</dbReference>
<dbReference type="Gene3D" id="1.20.1250.20">
    <property type="entry name" value="MFS general substrate transporter like domains"/>
    <property type="match status" value="2"/>
</dbReference>
<feature type="transmembrane region" description="Helical" evidence="4">
    <location>
        <begin position="365"/>
        <end position="384"/>
    </location>
</feature>
<dbReference type="InParanoid" id="A0A0D2IYA5"/>
<sequence length="389" mass="42960">MPRVPSYFTREFLALNGIFFLAFCNMAVFFGLYTYLSTLGIDQKWFGLIIGAFSFVSLLVRPFITPFLHPDNARRYMTVGCGMLIAALLSYGFAHTFPGLLLVRVIHGLGHVLLVTSFTALIMVFIPQGQSQNAFGFMMNINLLPYAVVPPLLGVVMQSPSDFPKVLNWVALVMVLGFPLLWLARPKKSQSPEKVTPQRPGAKAVWRNLKSRPVLILLSIQFYIFLGYAPVFYFIKAFAEQKGLTRAGLFFSFVALSMVASRILILPFCDKVGRKKVFAAALGLLSICLPLLGRVEGQVMFFGLAVFLGSGWGLASPLINSIMFELSAPEFKGINTNFLMEMQQAGFFVGPFLGGLVAASWGLSLLFHLCGVLTLVGFVSLLFMPKEDI</sequence>
<dbReference type="RefSeq" id="WP_044352671.1">
    <property type="nucleotide sequence ID" value="NZ_AZAC01000078.1"/>
</dbReference>
<proteinExistence type="predicted"/>
<feature type="transmembrane region" description="Helical" evidence="4">
    <location>
        <begin position="76"/>
        <end position="94"/>
    </location>
</feature>
<protein>
    <recommendedName>
        <fullName evidence="5">Major facilitator superfamily (MFS) profile domain-containing protein</fullName>
    </recommendedName>
</protein>
<feature type="transmembrane region" description="Helical" evidence="4">
    <location>
        <begin position="299"/>
        <end position="326"/>
    </location>
</feature>
<evidence type="ECO:0000256" key="1">
    <source>
        <dbReference type="ARBA" id="ARBA00022692"/>
    </source>
</evidence>
<dbReference type="SUPFAM" id="SSF103473">
    <property type="entry name" value="MFS general substrate transporter"/>
    <property type="match status" value="1"/>
</dbReference>
<evidence type="ECO:0000259" key="5">
    <source>
        <dbReference type="PROSITE" id="PS50850"/>
    </source>
</evidence>
<feature type="transmembrane region" description="Helical" evidence="4">
    <location>
        <begin position="214"/>
        <end position="235"/>
    </location>
</feature>
<dbReference type="InterPro" id="IPR052714">
    <property type="entry name" value="MFS_Exporter"/>
</dbReference>
<reference evidence="6 7" key="1">
    <citation type="submission" date="2013-11" db="EMBL/GenBank/DDBJ databases">
        <title>Metagenomic analysis of a methanogenic consortium involved in long chain n-alkane degradation.</title>
        <authorList>
            <person name="Davidova I.A."/>
            <person name="Callaghan A.V."/>
            <person name="Wawrik B."/>
            <person name="Pruitt S."/>
            <person name="Marks C."/>
            <person name="Duncan K.E."/>
            <person name="Suflita J.M."/>
        </authorList>
    </citation>
    <scope>NUCLEOTIDE SEQUENCE [LARGE SCALE GENOMIC DNA]</scope>
    <source>
        <strain evidence="6 7">SPR</strain>
    </source>
</reference>
<feature type="transmembrane region" description="Helical" evidence="4">
    <location>
        <begin position="106"/>
        <end position="126"/>
    </location>
</feature>
<dbReference type="Pfam" id="PF07690">
    <property type="entry name" value="MFS_1"/>
    <property type="match status" value="1"/>
</dbReference>
<name>A0A0D2IYA5_9BACT</name>
<feature type="transmembrane region" description="Helical" evidence="4">
    <location>
        <begin position="12"/>
        <end position="33"/>
    </location>
</feature>
<feature type="transmembrane region" description="Helical" evidence="4">
    <location>
        <begin position="133"/>
        <end position="154"/>
    </location>
</feature>
<organism evidence="6 7">
    <name type="scientific">Dethiosulfatarculus sandiegensis</name>
    <dbReference type="NCBI Taxonomy" id="1429043"/>
    <lineage>
        <taxon>Bacteria</taxon>
        <taxon>Pseudomonadati</taxon>
        <taxon>Thermodesulfobacteriota</taxon>
        <taxon>Desulfarculia</taxon>
        <taxon>Desulfarculales</taxon>
        <taxon>Desulfarculaceae</taxon>
        <taxon>Dethiosulfatarculus</taxon>
    </lineage>
</organism>
<feature type="transmembrane region" description="Helical" evidence="4">
    <location>
        <begin position="45"/>
        <end position="64"/>
    </location>
</feature>
<dbReference type="InterPro" id="IPR036259">
    <property type="entry name" value="MFS_trans_sf"/>
</dbReference>